<protein>
    <recommendedName>
        <fullName evidence="3">Histone deacetylase domain-containing protein</fullName>
    </recommendedName>
</protein>
<dbReference type="InterPro" id="IPR053244">
    <property type="entry name" value="HDAC_HD_type_1"/>
</dbReference>
<feature type="compositionally biased region" description="Pro residues" evidence="1">
    <location>
        <begin position="921"/>
        <end position="930"/>
    </location>
</feature>
<dbReference type="Gene3D" id="3.40.800.20">
    <property type="entry name" value="Histone deacetylase domain"/>
    <property type="match status" value="1"/>
</dbReference>
<feature type="compositionally biased region" description="Low complexity" evidence="1">
    <location>
        <begin position="1234"/>
        <end position="1245"/>
    </location>
</feature>
<evidence type="ECO:0000259" key="3">
    <source>
        <dbReference type="Pfam" id="PF00850"/>
    </source>
</evidence>
<proteinExistence type="predicted"/>
<feature type="compositionally biased region" description="Low complexity" evidence="1">
    <location>
        <begin position="1015"/>
        <end position="1034"/>
    </location>
</feature>
<dbReference type="InterPro" id="IPR023801">
    <property type="entry name" value="His_deacetylse_dom"/>
</dbReference>
<dbReference type="InterPro" id="IPR000286">
    <property type="entry name" value="HDACs"/>
</dbReference>
<feature type="compositionally biased region" description="Acidic residues" evidence="1">
    <location>
        <begin position="937"/>
        <end position="952"/>
    </location>
</feature>
<keyword evidence="2" id="KW-1133">Transmembrane helix</keyword>
<dbReference type="InterPro" id="IPR037138">
    <property type="entry name" value="His_deacetylse_dom_sf"/>
</dbReference>
<accession>A0AAJ8BTZ0</accession>
<feature type="domain" description="Histone deacetylase" evidence="3">
    <location>
        <begin position="308"/>
        <end position="633"/>
    </location>
</feature>
<feature type="non-terminal residue" evidence="4">
    <location>
        <position position="1"/>
    </location>
</feature>
<dbReference type="PRINTS" id="PR01270">
    <property type="entry name" value="HDASUPER"/>
</dbReference>
<dbReference type="SUPFAM" id="SSF52768">
    <property type="entry name" value="Arginase/deacetylase"/>
    <property type="match status" value="1"/>
</dbReference>
<dbReference type="PANTHER" id="PTHR47558">
    <property type="entry name" value="HISTONE DEACETYLASE HOS3"/>
    <property type="match status" value="1"/>
</dbReference>
<evidence type="ECO:0000313" key="4">
    <source>
        <dbReference type="RefSeq" id="XP_059602235.1"/>
    </source>
</evidence>
<organism evidence="4">
    <name type="scientific">Aspergillus niger</name>
    <dbReference type="NCBI Taxonomy" id="5061"/>
    <lineage>
        <taxon>Eukaryota</taxon>
        <taxon>Fungi</taxon>
        <taxon>Dikarya</taxon>
        <taxon>Ascomycota</taxon>
        <taxon>Pezizomycotina</taxon>
        <taxon>Eurotiomycetes</taxon>
        <taxon>Eurotiomycetidae</taxon>
        <taxon>Eurotiales</taxon>
        <taxon>Aspergillaceae</taxon>
        <taxon>Aspergillus</taxon>
        <taxon>Aspergillus subgen. Circumdati</taxon>
    </lineage>
</organism>
<feature type="compositionally biased region" description="Low complexity" evidence="1">
    <location>
        <begin position="860"/>
        <end position="869"/>
    </location>
</feature>
<dbReference type="FunFam" id="3.40.800.20:FF:000011">
    <property type="entry name" value="Histone deacetylase HOS3"/>
    <property type="match status" value="1"/>
</dbReference>
<reference evidence="4" key="1">
    <citation type="submission" date="2025-02" db="EMBL/GenBank/DDBJ databases">
        <authorList>
            <consortium name="NCBI Genome Project"/>
        </authorList>
    </citation>
    <scope>NUCLEOTIDE SEQUENCE</scope>
</reference>
<keyword evidence="2" id="KW-0812">Transmembrane</keyword>
<dbReference type="Pfam" id="PF00850">
    <property type="entry name" value="Hist_deacetyl"/>
    <property type="match status" value="1"/>
</dbReference>
<feature type="compositionally biased region" description="Low complexity" evidence="1">
    <location>
        <begin position="1253"/>
        <end position="1268"/>
    </location>
</feature>
<dbReference type="RefSeq" id="XP_059602235.1">
    <property type="nucleotide sequence ID" value="XM_059744024.1"/>
</dbReference>
<feature type="compositionally biased region" description="Polar residues" evidence="1">
    <location>
        <begin position="1195"/>
        <end position="1211"/>
    </location>
</feature>
<dbReference type="InterPro" id="IPR023696">
    <property type="entry name" value="Ureohydrolase_dom_sf"/>
</dbReference>
<feature type="compositionally biased region" description="Pro residues" evidence="1">
    <location>
        <begin position="743"/>
        <end position="752"/>
    </location>
</feature>
<feature type="compositionally biased region" description="Pro residues" evidence="1">
    <location>
        <begin position="1218"/>
        <end position="1227"/>
    </location>
</feature>
<feature type="compositionally biased region" description="Low complexity" evidence="1">
    <location>
        <begin position="993"/>
        <end position="1007"/>
    </location>
</feature>
<feature type="compositionally biased region" description="Low complexity" evidence="1">
    <location>
        <begin position="154"/>
        <end position="177"/>
    </location>
</feature>
<evidence type="ECO:0000256" key="1">
    <source>
        <dbReference type="SAM" id="MobiDB-lite"/>
    </source>
</evidence>
<feature type="region of interest" description="Disordered" evidence="1">
    <location>
        <begin position="1135"/>
        <end position="1172"/>
    </location>
</feature>
<feature type="region of interest" description="Disordered" evidence="1">
    <location>
        <begin position="38"/>
        <end position="196"/>
    </location>
</feature>
<feature type="transmembrane region" description="Helical" evidence="2">
    <location>
        <begin position="12"/>
        <end position="29"/>
    </location>
</feature>
<name>A0AAJ8BTZ0_ASPNG</name>
<feature type="compositionally biased region" description="Low complexity" evidence="1">
    <location>
        <begin position="1048"/>
        <end position="1060"/>
    </location>
</feature>
<feature type="compositionally biased region" description="Polar residues" evidence="1">
    <location>
        <begin position="900"/>
        <end position="911"/>
    </location>
</feature>
<dbReference type="GeneID" id="4986910"/>
<feature type="compositionally biased region" description="Basic and acidic residues" evidence="1">
    <location>
        <begin position="1149"/>
        <end position="1159"/>
    </location>
</feature>
<dbReference type="GO" id="GO:0010468">
    <property type="term" value="P:regulation of gene expression"/>
    <property type="evidence" value="ECO:0007669"/>
    <property type="project" value="UniProtKB-ARBA"/>
</dbReference>
<dbReference type="CDD" id="cd09998">
    <property type="entry name" value="HDAC_Hos3"/>
    <property type="match status" value="1"/>
</dbReference>
<keyword evidence="2" id="KW-0472">Membrane</keyword>
<feature type="compositionally biased region" description="Polar residues" evidence="1">
    <location>
        <begin position="1271"/>
        <end position="1286"/>
    </location>
</feature>
<feature type="compositionally biased region" description="Polar residues" evidence="1">
    <location>
        <begin position="144"/>
        <end position="153"/>
    </location>
</feature>
<gene>
    <name evidence="4" type="ORF">An14g00560</name>
</gene>
<feature type="compositionally biased region" description="Low complexity" evidence="1">
    <location>
        <begin position="50"/>
        <end position="67"/>
    </location>
</feature>
<evidence type="ECO:0000256" key="2">
    <source>
        <dbReference type="SAM" id="Phobius"/>
    </source>
</evidence>
<dbReference type="KEGG" id="ang:An14g00560"/>
<feature type="compositionally biased region" description="Polar residues" evidence="1">
    <location>
        <begin position="1302"/>
        <end position="1318"/>
    </location>
</feature>
<feature type="region of interest" description="Disordered" evidence="1">
    <location>
        <begin position="1195"/>
        <end position="1347"/>
    </location>
</feature>
<sequence>RIYLSTSISISRFYIFIILPFLSTSPFHLRISAEPLDGPNMDPSKRHEPTSFTAASSTPATGPPLSTDDATSSTHRLSHPSLHAMSLPPSSPGLSSAALLSPSDPPARAVATQAHPTPRRIPSSSSLAEERRKSSPSLKKRSSTASLRSNRGASTSPRPSLSRHSSSSFGTSPTSASATHPNMAKKAHRTVSAEHPVTTAASIAAESFRKEVDWHQSAKLQSQTLVLVHDACYGHRFSRPRTSRAALNSIVERPERIQASVLGISAAYVRLARRHAGGAFAPHPDLNPQQLPVPPFHIRKTARTLSLSSPAVTHVHGSKWMEDLKTMCDAAESRLALNGKELVRPRSAGKDSAATNAPAFHEGDLYLCSESLSAFEGALGGVSEGVDAVMGPAPTKRAFVCIRPPGHHCSAGHPSGFCWINNVHVGISYAAMTHGLTHAAILDFDLHHGDGSQDIAWQQNHRAVTAPRNAAAHRKTMVGYFSLHDINSYPCEMGEPEKVRNASVCIDKAHGQSIWNVHLEPWKSDKEFWDLYAAKYTVLIDKARAFLRMHTERLANTPNGPPPKAAIFISAGFDASEWEGAGMQRHQVNVPTEFYARFTADVVRMANEEGLGTDGRIISVLEGGYSNRALTSVICTGLGDAKGSTHDVDEQQINRLASEMTDRLGLSNSAEGRSVTEPVYNSEWWSPGVLEELEALVYSPAAPVKPREKAAPTYLTTTQSFSAKVVNPPRDRRSTGSHSSPEPEAPSPPPPVSWATATHELCKVLIPTGRQTTSCQPEELNAEASRLRRERQTAVDAASTSATTAAVAAAAAAAATATATAAEDSRMKLRVRKPKPSLPLSPSAETVKRPAARGSRRTTIDTAPDTAPAVQTPARVTRRKSAGAGSAASTPEPTGPRPATSATVRKTNTSQSSTPRLPSSPNTPPVPRVPPAFLSAESEESPNPDGPQDDLDSLTAGVRKLHIKLKVPSPEENAARERERERRIAEERKRTASKATSKTQTQTQTPKSPRKPAGRAQTSSASKTASRSAAKPAPVAIHPGTEAKDEPSIVTPVTSSPPSVGKIESNTTNGWDRGESEAAAGMVMSPPLTPGRPPSALYSPPGMTLARDGLPVMMSSGVIPFADTVRGMQEEEEQKGVNATHISEQSPTRSDKVVHRHAESFASPHDSRRRALPASARSIINDLSNLRRITPSYNLTLSFPSPNSHSQSTIISRIPKCPQYPPPPPPPTKKHHQQQQQQTPTSTPSARTARSQPATNSTSSRSAAPPARGHSVSSTAPKQRISAQTHVSRHHHPPPPPPPHLQPSSKNPPSTPQINAHTSHAKRSSIHSPTPACGAISAGRSIVSNIG</sequence>
<feature type="compositionally biased region" description="Basic and acidic residues" evidence="1">
    <location>
        <begin position="973"/>
        <end position="990"/>
    </location>
</feature>
<dbReference type="PANTHER" id="PTHR47558:SF1">
    <property type="entry name" value="HISTONE DEACETYLASE HOS3"/>
    <property type="match status" value="1"/>
</dbReference>
<feature type="compositionally biased region" description="Low complexity" evidence="1">
    <location>
        <begin position="84"/>
        <end position="102"/>
    </location>
</feature>
<reference evidence="4" key="2">
    <citation type="submission" date="2025-08" db="UniProtKB">
        <authorList>
            <consortium name="RefSeq"/>
        </authorList>
    </citation>
    <scope>IDENTIFICATION</scope>
</reference>
<feature type="region of interest" description="Disordered" evidence="1">
    <location>
        <begin position="709"/>
        <end position="754"/>
    </location>
</feature>
<feature type="region of interest" description="Disordered" evidence="1">
    <location>
        <begin position="819"/>
        <end position="1073"/>
    </location>
</feature>